<evidence type="ECO:0000313" key="3">
    <source>
        <dbReference type="Proteomes" id="UP000256869"/>
    </source>
</evidence>
<dbReference type="RefSeq" id="WP_115995144.1">
    <property type="nucleotide sequence ID" value="NZ_QRDY01000021.1"/>
</dbReference>
<proteinExistence type="predicted"/>
<protein>
    <submittedName>
        <fullName evidence="2">RNA polymerase sigma-70 factor (ECF subfamily)</fullName>
    </submittedName>
</protein>
<accession>A0A3D9HZI3</accession>
<comment type="caution">
    <text evidence="2">The sequence shown here is derived from an EMBL/GenBank/DDBJ whole genome shotgun (WGS) entry which is preliminary data.</text>
</comment>
<dbReference type="OrthoDB" id="2083683at2"/>
<evidence type="ECO:0000259" key="1">
    <source>
        <dbReference type="Pfam" id="PF08281"/>
    </source>
</evidence>
<organism evidence="2 3">
    <name type="scientific">Cohnella lupini</name>
    <dbReference type="NCBI Taxonomy" id="1294267"/>
    <lineage>
        <taxon>Bacteria</taxon>
        <taxon>Bacillati</taxon>
        <taxon>Bacillota</taxon>
        <taxon>Bacilli</taxon>
        <taxon>Bacillales</taxon>
        <taxon>Paenibacillaceae</taxon>
        <taxon>Cohnella</taxon>
    </lineage>
</organism>
<name>A0A3D9HZI3_9BACL</name>
<feature type="domain" description="RNA polymerase sigma factor 70 region 4 type 2" evidence="1">
    <location>
        <begin position="105"/>
        <end position="157"/>
    </location>
</feature>
<gene>
    <name evidence="2" type="ORF">DFP95_12137</name>
</gene>
<dbReference type="InterPro" id="IPR036388">
    <property type="entry name" value="WH-like_DNA-bd_sf"/>
</dbReference>
<dbReference type="CDD" id="cd06171">
    <property type="entry name" value="Sigma70_r4"/>
    <property type="match status" value="1"/>
</dbReference>
<keyword evidence="3" id="KW-1185">Reference proteome</keyword>
<dbReference type="SUPFAM" id="SSF88659">
    <property type="entry name" value="Sigma3 and sigma4 domains of RNA polymerase sigma factors"/>
    <property type="match status" value="1"/>
</dbReference>
<dbReference type="Pfam" id="PF08281">
    <property type="entry name" value="Sigma70_r4_2"/>
    <property type="match status" value="1"/>
</dbReference>
<dbReference type="GO" id="GO:0016987">
    <property type="term" value="F:sigma factor activity"/>
    <property type="evidence" value="ECO:0007669"/>
    <property type="project" value="InterPro"/>
</dbReference>
<dbReference type="Proteomes" id="UP000256869">
    <property type="component" value="Unassembled WGS sequence"/>
</dbReference>
<dbReference type="EMBL" id="QRDY01000021">
    <property type="protein sequence ID" value="RED54781.1"/>
    <property type="molecule type" value="Genomic_DNA"/>
</dbReference>
<dbReference type="InterPro" id="IPR013249">
    <property type="entry name" value="RNA_pol_sigma70_r4_t2"/>
</dbReference>
<dbReference type="GO" id="GO:0006352">
    <property type="term" value="P:DNA-templated transcription initiation"/>
    <property type="evidence" value="ECO:0007669"/>
    <property type="project" value="InterPro"/>
</dbReference>
<evidence type="ECO:0000313" key="2">
    <source>
        <dbReference type="EMBL" id="RED54781.1"/>
    </source>
</evidence>
<dbReference type="GO" id="GO:0003677">
    <property type="term" value="F:DNA binding"/>
    <property type="evidence" value="ECO:0007669"/>
    <property type="project" value="InterPro"/>
</dbReference>
<reference evidence="2 3" key="1">
    <citation type="submission" date="2018-07" db="EMBL/GenBank/DDBJ databases">
        <title>Genomic Encyclopedia of Type Strains, Phase III (KMG-III): the genomes of soil and plant-associated and newly described type strains.</title>
        <authorList>
            <person name="Whitman W."/>
        </authorList>
    </citation>
    <scope>NUCLEOTIDE SEQUENCE [LARGE SCALE GENOMIC DNA]</scope>
    <source>
        <strain evidence="2 3">CECT 8236</strain>
    </source>
</reference>
<sequence>MQENKLIRAASPAGYRQAYRTLRALRTLSTDEGERESYTDAITDVNVALNWMTTGRPPRSKRGIERRYRNVIWDPKWIETYHSKNAGYTIERDTTIKELSEEDRLRIDEAMYNLSERERQCFVMHIVDLMSFEEIGVELHLGKSSVQTFVERAREKIEQGKMFNTLLF</sequence>
<dbReference type="AlphaFoldDB" id="A0A3D9HZI3"/>
<dbReference type="InterPro" id="IPR013324">
    <property type="entry name" value="RNA_pol_sigma_r3/r4-like"/>
</dbReference>
<dbReference type="Gene3D" id="1.10.10.10">
    <property type="entry name" value="Winged helix-like DNA-binding domain superfamily/Winged helix DNA-binding domain"/>
    <property type="match status" value="1"/>
</dbReference>